<dbReference type="EMBL" id="CP139965">
    <property type="protein sequence ID" value="WQD80737.1"/>
    <property type="molecule type" value="Genomic_DNA"/>
</dbReference>
<evidence type="ECO:0000313" key="2">
    <source>
        <dbReference type="EMBL" id="WQD80737.1"/>
    </source>
</evidence>
<proteinExistence type="predicted"/>
<keyword evidence="3" id="KW-1185">Reference proteome</keyword>
<name>A0ABZ0WTP1_9BURK</name>
<feature type="signal peptide" evidence="1">
    <location>
        <begin position="1"/>
        <end position="34"/>
    </location>
</feature>
<sequence>MTASLPAPRRGVPLAALLCALGCAAAAAATPAAAQQLMQPSTQPGNLVIERTITPRDAFVPVPKSQDPIAVQVETFPRATFDGAIASMATDLDLNGAHGSGGIAGGGVRSTLASVGGMGQVLGATGNSVPVGANAAAGAGLAGLGSSIAQTVTSALSPLGAALGAAK</sequence>
<gene>
    <name evidence="2" type="ORF">U0042_14215</name>
</gene>
<dbReference type="Proteomes" id="UP001325479">
    <property type="component" value="Chromosome"/>
</dbReference>
<keyword evidence="1" id="KW-0732">Signal</keyword>
<organism evidence="2 3">
    <name type="scientific">Paraburkholderia kururiensis</name>
    <dbReference type="NCBI Taxonomy" id="984307"/>
    <lineage>
        <taxon>Bacteria</taxon>
        <taxon>Pseudomonadati</taxon>
        <taxon>Pseudomonadota</taxon>
        <taxon>Betaproteobacteria</taxon>
        <taxon>Burkholderiales</taxon>
        <taxon>Burkholderiaceae</taxon>
        <taxon>Paraburkholderia</taxon>
    </lineage>
</organism>
<evidence type="ECO:0000256" key="1">
    <source>
        <dbReference type="SAM" id="SignalP"/>
    </source>
</evidence>
<reference evidence="2 3" key="1">
    <citation type="submission" date="2023-12" db="EMBL/GenBank/DDBJ databases">
        <title>Genome sequencing and assembly of bacterial species from a model synthetic community.</title>
        <authorList>
            <person name="Hogle S.L."/>
        </authorList>
    </citation>
    <scope>NUCLEOTIDE SEQUENCE [LARGE SCALE GENOMIC DNA]</scope>
    <source>
        <strain evidence="2 3">HAMBI 2494</strain>
    </source>
</reference>
<accession>A0ABZ0WTP1</accession>
<dbReference type="RefSeq" id="WP_114810235.1">
    <property type="nucleotide sequence ID" value="NZ_CP139965.1"/>
</dbReference>
<evidence type="ECO:0000313" key="3">
    <source>
        <dbReference type="Proteomes" id="UP001325479"/>
    </source>
</evidence>
<protein>
    <submittedName>
        <fullName evidence="2">Uncharacterized protein</fullName>
    </submittedName>
</protein>
<feature type="chain" id="PRO_5046881741" evidence="1">
    <location>
        <begin position="35"/>
        <end position="167"/>
    </location>
</feature>